<dbReference type="EMBL" id="CAKOGL010000022">
    <property type="protein sequence ID" value="CAH2099662.1"/>
    <property type="molecule type" value="Genomic_DNA"/>
</dbReference>
<evidence type="ECO:0000256" key="5">
    <source>
        <dbReference type="ARBA" id="ARBA00023242"/>
    </source>
</evidence>
<comment type="similarity">
    <text evidence="2">Belongs to the RNase H2 subunit B family.</text>
</comment>
<feature type="region of interest" description="Disordered" evidence="8">
    <location>
        <begin position="244"/>
        <end position="311"/>
    </location>
</feature>
<dbReference type="Gene3D" id="1.10.20.120">
    <property type="match status" value="1"/>
</dbReference>
<dbReference type="CDD" id="cd09270">
    <property type="entry name" value="RNase_H2-B"/>
    <property type="match status" value="1"/>
</dbReference>
<dbReference type="AlphaFoldDB" id="A0AAU9UNH9"/>
<keyword evidence="5" id="KW-0539">Nucleus</keyword>
<comment type="caution">
    <text evidence="11">The sequence shown here is derived from an EMBL/GenBank/DDBJ whole genome shotgun (WGS) entry which is preliminary data.</text>
</comment>
<evidence type="ECO:0000256" key="4">
    <source>
        <dbReference type="ARBA" id="ARBA00019062"/>
    </source>
</evidence>
<name>A0AAU9UNH9_EUPED</name>
<evidence type="ECO:0000256" key="1">
    <source>
        <dbReference type="ARBA" id="ARBA00004123"/>
    </source>
</evidence>
<dbReference type="PANTHER" id="PTHR13383">
    <property type="entry name" value="RIBONUCLEASE H2 SUBUNIT B"/>
    <property type="match status" value="1"/>
</dbReference>
<evidence type="ECO:0000256" key="2">
    <source>
        <dbReference type="ARBA" id="ARBA00009823"/>
    </source>
</evidence>
<evidence type="ECO:0000259" key="9">
    <source>
        <dbReference type="Pfam" id="PF09468"/>
    </source>
</evidence>
<evidence type="ECO:0000256" key="7">
    <source>
        <dbReference type="ARBA" id="ARBA00033464"/>
    </source>
</evidence>
<evidence type="ECO:0000256" key="8">
    <source>
        <dbReference type="SAM" id="MobiDB-lite"/>
    </source>
</evidence>
<dbReference type="Pfam" id="PF09468">
    <property type="entry name" value="RNase_H2-Ydr279"/>
    <property type="match status" value="1"/>
</dbReference>
<feature type="domain" description="Ribonuclease H2 subunit B wHTH" evidence="9">
    <location>
        <begin position="102"/>
        <end position="226"/>
    </location>
</feature>
<evidence type="ECO:0000256" key="6">
    <source>
        <dbReference type="ARBA" id="ARBA00024778"/>
    </source>
</evidence>
<dbReference type="Gene3D" id="2.20.25.530">
    <property type="match status" value="1"/>
</dbReference>
<evidence type="ECO:0000313" key="12">
    <source>
        <dbReference type="Proteomes" id="UP001153954"/>
    </source>
</evidence>
<evidence type="ECO:0000259" key="10">
    <source>
        <dbReference type="Pfam" id="PF17745"/>
    </source>
</evidence>
<feature type="compositionally biased region" description="Basic and acidic residues" evidence="8">
    <location>
        <begin position="280"/>
        <end position="294"/>
    </location>
</feature>
<dbReference type="FunFam" id="1.10.20.120:FF:000002">
    <property type="entry name" value="Ribonuclease H2 subunit B"/>
    <property type="match status" value="1"/>
</dbReference>
<dbReference type="InterPro" id="IPR041195">
    <property type="entry name" value="Rnh202_N"/>
</dbReference>
<sequence length="311" mass="35363">MSTRSKKKLTSADTKELKVIKKRVENSWILLAKESLLSNSSFSIITLPHPAHGGPAKYCLDDTNHKIYEIVTFKEPYRSWFVEDSVKSDGSFLMTTSIDPLFLVLPRLREQCSNRAIPLEDLLSEKGFDKIIDYVVNLDKIADLKGPADLKAYKYNEENTLLWLESKVRKVAEFLKKKNIHVTAGAVSATFVSSSVNNDTVDEEFYLKYANGIISEYLQDDIIEKLEKSFDFKTELIEHIGNKRKSEVESNETNKRIKHDDSNNDVSDDIKIPVNNQTPETKKPKTLTAKEKARQKAASGTKTISSFFCKK</sequence>
<comment type="function">
    <text evidence="6">Non catalytic subunit of RNase H2, an endonuclease that specifically degrades the RNA of RNA:DNA hybrids. Participates in DNA replication, possibly by mediating the removal of lagging-strand Okazaki fragment RNA primers during DNA replication. Mediates the excision of single ribonucleotides from DNA:RNA duplexes.</text>
</comment>
<dbReference type="GO" id="GO:0006401">
    <property type="term" value="P:RNA catabolic process"/>
    <property type="evidence" value="ECO:0007669"/>
    <property type="project" value="TreeGrafter"/>
</dbReference>
<dbReference type="Proteomes" id="UP001153954">
    <property type="component" value="Unassembled WGS sequence"/>
</dbReference>
<dbReference type="InterPro" id="IPR019024">
    <property type="entry name" value="RNase_H2_suB_wHTH"/>
</dbReference>
<dbReference type="Pfam" id="PF17745">
    <property type="entry name" value="Ydr279_N"/>
    <property type="match status" value="1"/>
</dbReference>
<gene>
    <name evidence="11" type="ORF">EEDITHA_LOCUS14612</name>
</gene>
<feature type="domain" description="Rnh202 triple barrel" evidence="10">
    <location>
        <begin position="38"/>
        <end position="99"/>
    </location>
</feature>
<evidence type="ECO:0000256" key="3">
    <source>
        <dbReference type="ARBA" id="ARBA00011277"/>
    </source>
</evidence>
<protein>
    <recommendedName>
        <fullName evidence="4">Ribonuclease H2 subunit B</fullName>
    </recommendedName>
    <alternativeName>
        <fullName evidence="7">Ribonuclease HI subunit B</fullName>
    </alternativeName>
</protein>
<dbReference type="PANTHER" id="PTHR13383:SF11">
    <property type="entry name" value="RIBONUCLEASE H2 SUBUNIT B"/>
    <property type="match status" value="1"/>
</dbReference>
<evidence type="ECO:0000313" key="11">
    <source>
        <dbReference type="EMBL" id="CAH2099662.1"/>
    </source>
</evidence>
<dbReference type="GO" id="GO:0032299">
    <property type="term" value="C:ribonuclease H2 complex"/>
    <property type="evidence" value="ECO:0007669"/>
    <property type="project" value="InterPro"/>
</dbReference>
<feature type="compositionally biased region" description="Polar residues" evidence="8">
    <location>
        <begin position="298"/>
        <end position="311"/>
    </location>
</feature>
<feature type="compositionally biased region" description="Basic and acidic residues" evidence="8">
    <location>
        <begin position="244"/>
        <end position="262"/>
    </location>
</feature>
<accession>A0AAU9UNH9</accession>
<keyword evidence="12" id="KW-1185">Reference proteome</keyword>
<comment type="subcellular location">
    <subcellularLocation>
        <location evidence="1">Nucleus</location>
    </subcellularLocation>
</comment>
<dbReference type="InterPro" id="IPR040456">
    <property type="entry name" value="RNase_H2_suB"/>
</dbReference>
<reference evidence="11" key="1">
    <citation type="submission" date="2022-03" db="EMBL/GenBank/DDBJ databases">
        <authorList>
            <person name="Tunstrom K."/>
        </authorList>
    </citation>
    <scope>NUCLEOTIDE SEQUENCE</scope>
</reference>
<proteinExistence type="inferred from homology"/>
<comment type="subunit">
    <text evidence="3">The RNase H2 complex is a heterotrimer composed of the catalytic subunit RNASEH2A and the non-catalytic subunits RNASEH2B and RNASEH2C.</text>
</comment>
<organism evidence="11 12">
    <name type="scientific">Euphydryas editha</name>
    <name type="common">Edith's checkerspot</name>
    <dbReference type="NCBI Taxonomy" id="104508"/>
    <lineage>
        <taxon>Eukaryota</taxon>
        <taxon>Metazoa</taxon>
        <taxon>Ecdysozoa</taxon>
        <taxon>Arthropoda</taxon>
        <taxon>Hexapoda</taxon>
        <taxon>Insecta</taxon>
        <taxon>Pterygota</taxon>
        <taxon>Neoptera</taxon>
        <taxon>Endopterygota</taxon>
        <taxon>Lepidoptera</taxon>
        <taxon>Glossata</taxon>
        <taxon>Ditrysia</taxon>
        <taxon>Papilionoidea</taxon>
        <taxon>Nymphalidae</taxon>
        <taxon>Nymphalinae</taxon>
        <taxon>Euphydryas</taxon>
    </lineage>
</organism>
<dbReference type="GO" id="GO:0005654">
    <property type="term" value="C:nucleoplasm"/>
    <property type="evidence" value="ECO:0007669"/>
    <property type="project" value="TreeGrafter"/>
</dbReference>